<protein>
    <submittedName>
        <fullName evidence="7">O-antigen ligase family protein</fullName>
    </submittedName>
</protein>
<feature type="transmembrane region" description="Helical" evidence="5">
    <location>
        <begin position="38"/>
        <end position="55"/>
    </location>
</feature>
<keyword evidence="3 5" id="KW-1133">Transmembrane helix</keyword>
<feature type="transmembrane region" description="Helical" evidence="5">
    <location>
        <begin position="204"/>
        <end position="223"/>
    </location>
</feature>
<evidence type="ECO:0000256" key="5">
    <source>
        <dbReference type="SAM" id="Phobius"/>
    </source>
</evidence>
<sequence>MRVAKSSLIGPGENTLYGTVAVALSFFVFAYSARFGQISILFYYGLWLPLVLVDYRRVLGNYVRYLWIFAFAIFACLSVFWSEAPAQTARTGIQYLSHVVCALIAMRVIDLRTLIKGAIAGTGLVLVYSLLFGVYHYDPLDGSYSFVGAFASKNQLGFYASLGVYFAFAAVVLLADGKLWLLAAAAVGLLSAYALAASQSATSVLTGAVVVALAAVARGLQVLSPKRRKGLFLAVAVFALVGVLAFVYGDGFSLVLGAFGKDATLTGRTYLWQQGMEAARANPYFGVGYQAYWVQGFSEAERLWEEFFITTRTGFHFHNTFIEATVETGLVGVLLLTLVLLVTLAGHTWQMLSRPAGRESVVLFGISVLLAMRAFVEIDILTPYHVGSFLLYFCAGRLTLREVSRSHRRSAALVPVPVRPAPAYGRVPT</sequence>
<evidence type="ECO:0000256" key="2">
    <source>
        <dbReference type="ARBA" id="ARBA00022692"/>
    </source>
</evidence>
<keyword evidence="4 5" id="KW-0472">Membrane</keyword>
<keyword evidence="8" id="KW-1185">Reference proteome</keyword>
<feature type="transmembrane region" description="Helical" evidence="5">
    <location>
        <begin position="62"/>
        <end position="81"/>
    </location>
</feature>
<feature type="transmembrane region" description="Helical" evidence="5">
    <location>
        <begin position="93"/>
        <end position="110"/>
    </location>
</feature>
<dbReference type="OrthoDB" id="4391260at2"/>
<dbReference type="AlphaFoldDB" id="A0A4Q2SVE8"/>
<accession>A0A4Q2SVE8</accession>
<feature type="domain" description="O-antigen ligase-related" evidence="6">
    <location>
        <begin position="188"/>
        <end position="336"/>
    </location>
</feature>
<comment type="subcellular location">
    <subcellularLocation>
        <location evidence="1">Membrane</location>
        <topology evidence="1">Multi-pass membrane protein</topology>
    </subcellularLocation>
</comment>
<feature type="transmembrane region" description="Helical" evidence="5">
    <location>
        <begin position="179"/>
        <end position="198"/>
    </location>
</feature>
<dbReference type="EMBL" id="SDVB01000253">
    <property type="protein sequence ID" value="RYC10015.1"/>
    <property type="molecule type" value="Genomic_DNA"/>
</dbReference>
<organism evidence="7 8">
    <name type="scientific">Ciceribacter ferrooxidans</name>
    <dbReference type="NCBI Taxonomy" id="2509717"/>
    <lineage>
        <taxon>Bacteria</taxon>
        <taxon>Pseudomonadati</taxon>
        <taxon>Pseudomonadota</taxon>
        <taxon>Alphaproteobacteria</taxon>
        <taxon>Hyphomicrobiales</taxon>
        <taxon>Rhizobiaceae</taxon>
        <taxon>Ciceribacter</taxon>
    </lineage>
</organism>
<feature type="transmembrane region" description="Helical" evidence="5">
    <location>
        <begin position="329"/>
        <end position="349"/>
    </location>
</feature>
<evidence type="ECO:0000313" key="8">
    <source>
        <dbReference type="Proteomes" id="UP000291088"/>
    </source>
</evidence>
<dbReference type="PANTHER" id="PTHR37422:SF23">
    <property type="entry name" value="TEICHURONIC ACID BIOSYNTHESIS PROTEIN TUAE"/>
    <property type="match status" value="1"/>
</dbReference>
<feature type="transmembrane region" description="Helical" evidence="5">
    <location>
        <begin position="117"/>
        <end position="136"/>
    </location>
</feature>
<name>A0A4Q2SVE8_9HYPH</name>
<keyword evidence="7" id="KW-0436">Ligase</keyword>
<dbReference type="InterPro" id="IPR007016">
    <property type="entry name" value="O-antigen_ligase-rel_domated"/>
</dbReference>
<feature type="transmembrane region" description="Helical" evidence="5">
    <location>
        <begin position="15"/>
        <end position="32"/>
    </location>
</feature>
<feature type="transmembrane region" description="Helical" evidence="5">
    <location>
        <begin position="230"/>
        <end position="249"/>
    </location>
</feature>
<feature type="transmembrane region" description="Helical" evidence="5">
    <location>
        <begin position="382"/>
        <end position="400"/>
    </location>
</feature>
<dbReference type="GO" id="GO:0016874">
    <property type="term" value="F:ligase activity"/>
    <property type="evidence" value="ECO:0007669"/>
    <property type="project" value="UniProtKB-KW"/>
</dbReference>
<evidence type="ECO:0000256" key="3">
    <source>
        <dbReference type="ARBA" id="ARBA00022989"/>
    </source>
</evidence>
<keyword evidence="2 5" id="KW-0812">Transmembrane</keyword>
<feature type="transmembrane region" description="Helical" evidence="5">
    <location>
        <begin position="361"/>
        <end position="376"/>
    </location>
</feature>
<comment type="caution">
    <text evidence="7">The sequence shown here is derived from an EMBL/GenBank/DDBJ whole genome shotgun (WGS) entry which is preliminary data.</text>
</comment>
<reference evidence="7 8" key="1">
    <citation type="submission" date="2019-01" db="EMBL/GenBank/DDBJ databases">
        <authorList>
            <person name="Deng T."/>
        </authorList>
    </citation>
    <scope>NUCLEOTIDE SEQUENCE [LARGE SCALE GENOMIC DNA]</scope>
    <source>
        <strain evidence="7 8">F8825</strain>
    </source>
</reference>
<proteinExistence type="predicted"/>
<gene>
    <name evidence="7" type="ORF">EUU22_18215</name>
</gene>
<dbReference type="PANTHER" id="PTHR37422">
    <property type="entry name" value="TEICHURONIC ACID BIOSYNTHESIS PROTEIN TUAE"/>
    <property type="match status" value="1"/>
</dbReference>
<dbReference type="InterPro" id="IPR051533">
    <property type="entry name" value="WaaL-like"/>
</dbReference>
<evidence type="ECO:0000313" key="7">
    <source>
        <dbReference type="EMBL" id="RYC10015.1"/>
    </source>
</evidence>
<dbReference type="RefSeq" id="WP_129333407.1">
    <property type="nucleotide sequence ID" value="NZ_SDVB01000253.1"/>
</dbReference>
<dbReference type="Proteomes" id="UP000291088">
    <property type="component" value="Unassembled WGS sequence"/>
</dbReference>
<evidence type="ECO:0000256" key="4">
    <source>
        <dbReference type="ARBA" id="ARBA00023136"/>
    </source>
</evidence>
<dbReference type="GO" id="GO:0016020">
    <property type="term" value="C:membrane"/>
    <property type="evidence" value="ECO:0007669"/>
    <property type="project" value="UniProtKB-SubCell"/>
</dbReference>
<feature type="transmembrane region" description="Helical" evidence="5">
    <location>
        <begin position="156"/>
        <end position="174"/>
    </location>
</feature>
<dbReference type="Pfam" id="PF04932">
    <property type="entry name" value="Wzy_C"/>
    <property type="match status" value="1"/>
</dbReference>
<evidence type="ECO:0000259" key="6">
    <source>
        <dbReference type="Pfam" id="PF04932"/>
    </source>
</evidence>
<evidence type="ECO:0000256" key="1">
    <source>
        <dbReference type="ARBA" id="ARBA00004141"/>
    </source>
</evidence>